<name>A0A1H8PXT6_9GAMM</name>
<keyword evidence="3" id="KW-1185">Reference proteome</keyword>
<dbReference type="EMBL" id="FOEG01000001">
    <property type="protein sequence ID" value="SEO46822.1"/>
    <property type="molecule type" value="Genomic_DNA"/>
</dbReference>
<organism evidence="2 3">
    <name type="scientific">Aquisalimonas asiatica</name>
    <dbReference type="NCBI Taxonomy" id="406100"/>
    <lineage>
        <taxon>Bacteria</taxon>
        <taxon>Pseudomonadati</taxon>
        <taxon>Pseudomonadota</taxon>
        <taxon>Gammaproteobacteria</taxon>
        <taxon>Chromatiales</taxon>
        <taxon>Ectothiorhodospiraceae</taxon>
        <taxon>Aquisalimonas</taxon>
    </lineage>
</organism>
<accession>A0A1H8PXT6</accession>
<gene>
    <name evidence="2" type="ORF">SAMN04488052_101228</name>
</gene>
<dbReference type="Pfam" id="PF00561">
    <property type="entry name" value="Abhydrolase_1"/>
    <property type="match status" value="1"/>
</dbReference>
<reference evidence="2 3" key="1">
    <citation type="submission" date="2016-10" db="EMBL/GenBank/DDBJ databases">
        <authorList>
            <person name="de Groot N.N."/>
        </authorList>
    </citation>
    <scope>NUCLEOTIDE SEQUENCE [LARGE SCALE GENOMIC DNA]</scope>
    <source>
        <strain evidence="2 3">CGMCC 1.6291</strain>
    </source>
</reference>
<dbReference type="SUPFAM" id="SSF53474">
    <property type="entry name" value="alpha/beta-Hydrolases"/>
    <property type="match status" value="1"/>
</dbReference>
<evidence type="ECO:0000313" key="2">
    <source>
        <dbReference type="EMBL" id="SEO46822.1"/>
    </source>
</evidence>
<evidence type="ECO:0000313" key="3">
    <source>
        <dbReference type="Proteomes" id="UP000199657"/>
    </source>
</evidence>
<feature type="domain" description="AB hydrolase-1" evidence="1">
    <location>
        <begin position="85"/>
        <end position="177"/>
    </location>
</feature>
<dbReference type="PANTHER" id="PTHR36837">
    <property type="entry name" value="POLY(3-HYDROXYALKANOATE) POLYMERASE SUBUNIT PHAC"/>
    <property type="match status" value="1"/>
</dbReference>
<dbReference type="Proteomes" id="UP000199657">
    <property type="component" value="Unassembled WGS sequence"/>
</dbReference>
<dbReference type="InterPro" id="IPR029058">
    <property type="entry name" value="AB_hydrolase_fold"/>
</dbReference>
<dbReference type="InterPro" id="IPR000073">
    <property type="entry name" value="AB_hydrolase_1"/>
</dbReference>
<dbReference type="STRING" id="406100.SAMN04488052_101228"/>
<protein>
    <submittedName>
        <fullName evidence="2">Polyhydroxyalkanoate synthase</fullName>
    </submittedName>
</protein>
<evidence type="ECO:0000259" key="1">
    <source>
        <dbReference type="Pfam" id="PF00561"/>
    </source>
</evidence>
<proteinExistence type="predicted"/>
<dbReference type="Gene3D" id="3.40.50.1820">
    <property type="entry name" value="alpha/beta hydrolase"/>
    <property type="match status" value="1"/>
</dbReference>
<dbReference type="AlphaFoldDB" id="A0A1H8PXT6"/>
<dbReference type="RefSeq" id="WP_091639191.1">
    <property type="nucleotide sequence ID" value="NZ_FOEG01000001.1"/>
</dbReference>
<dbReference type="InterPro" id="IPR051321">
    <property type="entry name" value="PHA/PHB_synthase"/>
</dbReference>
<sequence>MIEDTPQRTFAPLHAALLTVDHQRRWLAGICDALGFGPRCSPYEHLQTAAGATVRRYAGAAADGPAVLLVPAPIKTPDIWDLDPTASVVQRHLEAGFRVYMVEWPDATGTDAPLGLQDYADRMLGACVDAVRQDTGEDRLLLSGHSLGGTLAALFAAGHPELVRGLVVLGAPLHFAPQTGALARVVASYSDTPADAGEGGVIPGSMLNLIGVTASPETFVYQRVTDWLSSLGHPDRLRSHLLVERWTLGESAMPRQLFSDLVTILYRQDGFLTRRVTIGGRAVGPADIRAPVGCVLNRQCEIASPASVLPALDALGTDDRALFWYEDEPGVSLQHVGMMVGASAHRDLWPSVLSWMRERSHA</sequence>
<dbReference type="PANTHER" id="PTHR36837:SF4">
    <property type="entry name" value="BLR0908 PROTEIN"/>
    <property type="match status" value="1"/>
</dbReference>